<proteinExistence type="predicted"/>
<dbReference type="Proteomes" id="UP000299102">
    <property type="component" value="Unassembled WGS sequence"/>
</dbReference>
<organism evidence="1 2">
    <name type="scientific">Eumeta variegata</name>
    <name type="common">Bagworm moth</name>
    <name type="synonym">Eumeta japonica</name>
    <dbReference type="NCBI Taxonomy" id="151549"/>
    <lineage>
        <taxon>Eukaryota</taxon>
        <taxon>Metazoa</taxon>
        <taxon>Ecdysozoa</taxon>
        <taxon>Arthropoda</taxon>
        <taxon>Hexapoda</taxon>
        <taxon>Insecta</taxon>
        <taxon>Pterygota</taxon>
        <taxon>Neoptera</taxon>
        <taxon>Endopterygota</taxon>
        <taxon>Lepidoptera</taxon>
        <taxon>Glossata</taxon>
        <taxon>Ditrysia</taxon>
        <taxon>Tineoidea</taxon>
        <taxon>Psychidae</taxon>
        <taxon>Oiketicinae</taxon>
        <taxon>Eumeta</taxon>
    </lineage>
</organism>
<dbReference type="AlphaFoldDB" id="A0A4C1TVS1"/>
<evidence type="ECO:0000313" key="1">
    <source>
        <dbReference type="EMBL" id="GBP18119.1"/>
    </source>
</evidence>
<comment type="caution">
    <text evidence="1">The sequence shown here is derived from an EMBL/GenBank/DDBJ whole genome shotgun (WGS) entry which is preliminary data.</text>
</comment>
<accession>A0A4C1TVS1</accession>
<gene>
    <name evidence="1" type="ORF">EVAR_12900_1</name>
</gene>
<dbReference type="EMBL" id="BGZK01000093">
    <property type="protein sequence ID" value="GBP18119.1"/>
    <property type="molecule type" value="Genomic_DNA"/>
</dbReference>
<name>A0A4C1TVS1_EUMVA</name>
<evidence type="ECO:0000313" key="2">
    <source>
        <dbReference type="Proteomes" id="UP000299102"/>
    </source>
</evidence>
<protein>
    <submittedName>
        <fullName evidence="1">Uncharacterized protein</fullName>
    </submittedName>
</protein>
<keyword evidence="2" id="KW-1185">Reference proteome</keyword>
<reference evidence="1 2" key="1">
    <citation type="journal article" date="2019" name="Commun. Biol.">
        <title>The bagworm genome reveals a unique fibroin gene that provides high tensile strength.</title>
        <authorList>
            <person name="Kono N."/>
            <person name="Nakamura H."/>
            <person name="Ohtoshi R."/>
            <person name="Tomita M."/>
            <person name="Numata K."/>
            <person name="Arakawa K."/>
        </authorList>
    </citation>
    <scope>NUCLEOTIDE SEQUENCE [LARGE SCALE GENOMIC DNA]</scope>
</reference>
<sequence>MNAFIHRYCTVSIKHIASQKAGSADATKAQRTRVHFFLAFDYSNVVADFRARDDAQLVALTIEIQFTVFPLVPGVGFSMENIPNARCVNADWFLWL</sequence>